<dbReference type="AlphaFoldDB" id="A0A6F8XLV9"/>
<evidence type="ECO:0000313" key="1">
    <source>
        <dbReference type="EMBL" id="BCB74795.1"/>
    </source>
</evidence>
<dbReference type="RefSeq" id="WP_232071007.1">
    <property type="nucleotide sequence ID" value="NZ_AP022870.1"/>
</dbReference>
<dbReference type="KEGG" id="pfla:Pflav_012050"/>
<proteinExistence type="predicted"/>
<name>A0A6F8XLV9_9ACTN</name>
<accession>A0A6F8XLV9</accession>
<reference evidence="1 2" key="1">
    <citation type="submission" date="2020-03" db="EMBL/GenBank/DDBJ databases">
        <title>Whole genome shotgun sequence of Phytohabitans flavus NBRC 107702.</title>
        <authorList>
            <person name="Komaki H."/>
            <person name="Tamura T."/>
        </authorList>
    </citation>
    <scope>NUCLEOTIDE SEQUENCE [LARGE SCALE GENOMIC DNA]</scope>
    <source>
        <strain evidence="1 2">NBRC 107702</strain>
    </source>
</reference>
<evidence type="ECO:0000313" key="2">
    <source>
        <dbReference type="Proteomes" id="UP000502508"/>
    </source>
</evidence>
<dbReference type="Proteomes" id="UP000502508">
    <property type="component" value="Chromosome"/>
</dbReference>
<sequence length="143" mass="15511">MVGTAGTRFTPAIHIELPGVDSPDSCLPQVALGIDQLPARDAPAAADDRNGARCRAVGDARVVRTEPEGLVQPVVACADDHLDIPLPIQLTGAVAGLLSMFRAVERFLSTKWLHCCDLRFSRSRRSRHAIMGRSEQLYTVQSH</sequence>
<reference evidence="1 2" key="2">
    <citation type="submission" date="2020-03" db="EMBL/GenBank/DDBJ databases">
        <authorList>
            <person name="Ichikawa N."/>
            <person name="Kimura A."/>
            <person name="Kitahashi Y."/>
            <person name="Uohara A."/>
        </authorList>
    </citation>
    <scope>NUCLEOTIDE SEQUENCE [LARGE SCALE GENOMIC DNA]</scope>
    <source>
        <strain evidence="1 2">NBRC 107702</strain>
    </source>
</reference>
<gene>
    <name evidence="1" type="ORF">Pflav_012050</name>
</gene>
<protein>
    <submittedName>
        <fullName evidence="1">Uncharacterized protein</fullName>
    </submittedName>
</protein>
<dbReference type="EMBL" id="AP022870">
    <property type="protein sequence ID" value="BCB74795.1"/>
    <property type="molecule type" value="Genomic_DNA"/>
</dbReference>
<organism evidence="1 2">
    <name type="scientific">Phytohabitans flavus</name>
    <dbReference type="NCBI Taxonomy" id="1076124"/>
    <lineage>
        <taxon>Bacteria</taxon>
        <taxon>Bacillati</taxon>
        <taxon>Actinomycetota</taxon>
        <taxon>Actinomycetes</taxon>
        <taxon>Micromonosporales</taxon>
        <taxon>Micromonosporaceae</taxon>
    </lineage>
</organism>
<keyword evidence="2" id="KW-1185">Reference proteome</keyword>